<dbReference type="PANTHER" id="PTHR36427:SF3">
    <property type="entry name" value="LARGE RIBOSOMAL SUBUNIT PROTEIN UL1M"/>
    <property type="match status" value="1"/>
</dbReference>
<accession>A0A9W6T3F5</accession>
<dbReference type="Pfam" id="PF00687">
    <property type="entry name" value="Ribosomal_L1"/>
    <property type="match status" value="1"/>
</dbReference>
<dbReference type="AlphaFoldDB" id="A0A9W6T3F5"/>
<evidence type="ECO:0000313" key="6">
    <source>
        <dbReference type="Proteomes" id="UP001165120"/>
    </source>
</evidence>
<dbReference type="GO" id="GO:0003735">
    <property type="term" value="F:structural constituent of ribosome"/>
    <property type="evidence" value="ECO:0007669"/>
    <property type="project" value="TreeGrafter"/>
</dbReference>
<dbReference type="InterPro" id="IPR023674">
    <property type="entry name" value="Ribosomal_uL1-like"/>
</dbReference>
<dbReference type="EMBL" id="BSXN01002286">
    <property type="protein sequence ID" value="GME76157.1"/>
    <property type="molecule type" value="Genomic_DNA"/>
</dbReference>
<dbReference type="FunFam" id="3.40.50.790:FF:000001">
    <property type="entry name" value="50S ribosomal protein L1"/>
    <property type="match status" value="1"/>
</dbReference>
<evidence type="ECO:0000313" key="5">
    <source>
        <dbReference type="EMBL" id="GME76157.1"/>
    </source>
</evidence>
<dbReference type="CDD" id="cd00403">
    <property type="entry name" value="Ribosomal_L1"/>
    <property type="match status" value="1"/>
</dbReference>
<keyword evidence="6" id="KW-1185">Reference proteome</keyword>
<dbReference type="Gene3D" id="3.30.190.20">
    <property type="match status" value="1"/>
</dbReference>
<comment type="similarity">
    <text evidence="1">Belongs to the universal ribosomal protein uL1 family.</text>
</comment>
<evidence type="ECO:0000256" key="2">
    <source>
        <dbReference type="ARBA" id="ARBA00022980"/>
    </source>
</evidence>
<keyword evidence="3" id="KW-0687">Ribonucleoprotein</keyword>
<dbReference type="SUPFAM" id="SSF56808">
    <property type="entry name" value="Ribosomal protein L1"/>
    <property type="match status" value="1"/>
</dbReference>
<reference evidence="5" key="1">
    <citation type="submission" date="2023-04" db="EMBL/GenBank/DDBJ databases">
        <title>Candida boidinii NBRC 10035.</title>
        <authorList>
            <person name="Ichikawa N."/>
            <person name="Sato H."/>
            <person name="Tonouchi N."/>
        </authorList>
    </citation>
    <scope>NUCLEOTIDE SEQUENCE</scope>
    <source>
        <strain evidence="5">NBRC 10035</strain>
    </source>
</reference>
<comment type="caution">
    <text evidence="5">The sequence shown here is derived from an EMBL/GenBank/DDBJ whole genome shotgun (WGS) entry which is preliminary data.</text>
</comment>
<sequence>MFTRSISLNSQLVSRVVLKPLSNLESQPIRSSITTSKRFFSSTPVSQFPPKSKKEIDAQKAKDKKIQRKEQQRKLKAKKPANASPLFMEIPNALKYLRAAEIGRPINEAVLSIQTTVLSERGVAPLQGAVRFPRALKETKICVLSLDEVKRQEALDAGANEVGGAEFIDKILNGEANLDFDKIIATTDIEAQLRRVARVLGPKGLMPSAKRGTVSNDISELISGTLGTQPFREKNGFVALTVARCDFSDEEVIKNIIATSKAVKDSVSSIKTKKPIILGQTILTTTHGPGIVINF</sequence>
<dbReference type="PANTHER" id="PTHR36427">
    <property type="entry name" value="54S RIBOSOMAL PROTEIN L1, MITOCHONDRIAL"/>
    <property type="match status" value="1"/>
</dbReference>
<evidence type="ECO:0000256" key="4">
    <source>
        <dbReference type="SAM" id="MobiDB-lite"/>
    </source>
</evidence>
<name>A0A9W6T3F5_CANBO</name>
<dbReference type="InterPro" id="IPR016095">
    <property type="entry name" value="Ribosomal_uL1_3-a/b-sand"/>
</dbReference>
<protein>
    <submittedName>
        <fullName evidence="5">Unnamed protein product</fullName>
    </submittedName>
</protein>
<feature type="region of interest" description="Disordered" evidence="4">
    <location>
        <begin position="41"/>
        <end position="80"/>
    </location>
</feature>
<proteinExistence type="inferred from homology"/>
<dbReference type="Gene3D" id="3.40.50.790">
    <property type="match status" value="1"/>
</dbReference>
<feature type="compositionally biased region" description="Basic and acidic residues" evidence="4">
    <location>
        <begin position="52"/>
        <end position="61"/>
    </location>
</feature>
<evidence type="ECO:0000256" key="3">
    <source>
        <dbReference type="ARBA" id="ARBA00023274"/>
    </source>
</evidence>
<dbReference type="GO" id="GO:0005762">
    <property type="term" value="C:mitochondrial large ribosomal subunit"/>
    <property type="evidence" value="ECO:0007669"/>
    <property type="project" value="TreeGrafter"/>
</dbReference>
<dbReference type="InterPro" id="IPR028364">
    <property type="entry name" value="Ribosomal_uL1/biogenesis"/>
</dbReference>
<dbReference type="Proteomes" id="UP001165120">
    <property type="component" value="Unassembled WGS sequence"/>
</dbReference>
<keyword evidence="2" id="KW-0689">Ribosomal protein</keyword>
<gene>
    <name evidence="5" type="ORF">Cboi02_000507000</name>
</gene>
<organism evidence="5 6">
    <name type="scientific">Candida boidinii</name>
    <name type="common">Yeast</name>
    <dbReference type="NCBI Taxonomy" id="5477"/>
    <lineage>
        <taxon>Eukaryota</taxon>
        <taxon>Fungi</taxon>
        <taxon>Dikarya</taxon>
        <taxon>Ascomycota</taxon>
        <taxon>Saccharomycotina</taxon>
        <taxon>Pichiomycetes</taxon>
        <taxon>Pichiales</taxon>
        <taxon>Pichiaceae</taxon>
        <taxon>Ogataea</taxon>
        <taxon>Ogataea/Candida clade</taxon>
    </lineage>
</organism>
<evidence type="ECO:0000256" key="1">
    <source>
        <dbReference type="ARBA" id="ARBA00010531"/>
    </source>
</evidence>